<sequence length="97" mass="10386">MCLAHGRSEDPWNSIVAGATTFGLANARRGAPAATFFVLLGAKTVEGIAGAEWTFELIHSLNGQFELNHDSPPNLVAKTRCRTLRLSPPHPTKCTAT</sequence>
<dbReference type="AlphaFoldDB" id="A0A1E5V5K2"/>
<name>A0A1E5V5K2_9POAL</name>
<keyword evidence="2" id="KW-1185">Reference proteome</keyword>
<comment type="caution">
    <text evidence="1">The sequence shown here is derived from an EMBL/GenBank/DDBJ whole genome shotgun (WGS) entry which is preliminary data.</text>
</comment>
<organism evidence="1 2">
    <name type="scientific">Dichanthelium oligosanthes</name>
    <dbReference type="NCBI Taxonomy" id="888268"/>
    <lineage>
        <taxon>Eukaryota</taxon>
        <taxon>Viridiplantae</taxon>
        <taxon>Streptophyta</taxon>
        <taxon>Embryophyta</taxon>
        <taxon>Tracheophyta</taxon>
        <taxon>Spermatophyta</taxon>
        <taxon>Magnoliopsida</taxon>
        <taxon>Liliopsida</taxon>
        <taxon>Poales</taxon>
        <taxon>Poaceae</taxon>
        <taxon>PACMAD clade</taxon>
        <taxon>Panicoideae</taxon>
        <taxon>Panicodae</taxon>
        <taxon>Paniceae</taxon>
        <taxon>Dichantheliinae</taxon>
        <taxon>Dichanthelium</taxon>
    </lineage>
</organism>
<proteinExistence type="predicted"/>
<reference evidence="1 2" key="1">
    <citation type="submission" date="2016-09" db="EMBL/GenBank/DDBJ databases">
        <title>The draft genome of Dichanthelium oligosanthes: A C3 panicoid grass species.</title>
        <authorList>
            <person name="Studer A.J."/>
            <person name="Schnable J.C."/>
            <person name="Brutnell T.P."/>
        </authorList>
    </citation>
    <scope>NUCLEOTIDE SEQUENCE [LARGE SCALE GENOMIC DNA]</scope>
    <source>
        <strain evidence="2">cv. Kellogg 1175</strain>
        <tissue evidence="1">Leaf</tissue>
    </source>
</reference>
<protein>
    <submittedName>
        <fullName evidence="1">Uncharacterized protein</fullName>
    </submittedName>
</protein>
<dbReference type="Proteomes" id="UP000095767">
    <property type="component" value="Unassembled WGS sequence"/>
</dbReference>
<gene>
    <name evidence="1" type="ORF">BAE44_0018540</name>
</gene>
<evidence type="ECO:0000313" key="1">
    <source>
        <dbReference type="EMBL" id="OEL20440.1"/>
    </source>
</evidence>
<accession>A0A1E5V5K2</accession>
<dbReference type="EMBL" id="LWDX02050637">
    <property type="protein sequence ID" value="OEL20440.1"/>
    <property type="molecule type" value="Genomic_DNA"/>
</dbReference>
<evidence type="ECO:0000313" key="2">
    <source>
        <dbReference type="Proteomes" id="UP000095767"/>
    </source>
</evidence>